<protein>
    <submittedName>
        <fullName evidence="2">Uncharacterized protein</fullName>
    </submittedName>
</protein>
<name>A0ABR2F2T1_9ROSI</name>
<organism evidence="2 3">
    <name type="scientific">Hibiscus sabdariffa</name>
    <name type="common">roselle</name>
    <dbReference type="NCBI Taxonomy" id="183260"/>
    <lineage>
        <taxon>Eukaryota</taxon>
        <taxon>Viridiplantae</taxon>
        <taxon>Streptophyta</taxon>
        <taxon>Embryophyta</taxon>
        <taxon>Tracheophyta</taxon>
        <taxon>Spermatophyta</taxon>
        <taxon>Magnoliopsida</taxon>
        <taxon>eudicotyledons</taxon>
        <taxon>Gunneridae</taxon>
        <taxon>Pentapetalae</taxon>
        <taxon>rosids</taxon>
        <taxon>malvids</taxon>
        <taxon>Malvales</taxon>
        <taxon>Malvaceae</taxon>
        <taxon>Malvoideae</taxon>
        <taxon>Hibiscus</taxon>
    </lineage>
</organism>
<evidence type="ECO:0000313" key="2">
    <source>
        <dbReference type="EMBL" id="KAK8569285.1"/>
    </source>
</evidence>
<proteinExistence type="predicted"/>
<dbReference type="EMBL" id="JBBPBM010000009">
    <property type="protein sequence ID" value="KAK8569285.1"/>
    <property type="molecule type" value="Genomic_DNA"/>
</dbReference>
<accession>A0ABR2F2T1</accession>
<feature type="region of interest" description="Disordered" evidence="1">
    <location>
        <begin position="22"/>
        <end position="68"/>
    </location>
</feature>
<feature type="compositionally biased region" description="Polar residues" evidence="1">
    <location>
        <begin position="46"/>
        <end position="58"/>
    </location>
</feature>
<evidence type="ECO:0000313" key="3">
    <source>
        <dbReference type="Proteomes" id="UP001472677"/>
    </source>
</evidence>
<sequence>MGGLPSDTEVAKSATLEHCKAITTRSGKQLKKVQATNQGDRAPTKPSATATPKNITSTENDEIDLEDPNDTIVTKPRVYHETNRDASATDVAATPQIRFPCKERIEDI</sequence>
<keyword evidence="3" id="KW-1185">Reference proteome</keyword>
<dbReference type="Proteomes" id="UP001472677">
    <property type="component" value="Unassembled WGS sequence"/>
</dbReference>
<gene>
    <name evidence="2" type="ORF">V6N12_007815</name>
</gene>
<feature type="compositionally biased region" description="Acidic residues" evidence="1">
    <location>
        <begin position="59"/>
        <end position="68"/>
    </location>
</feature>
<evidence type="ECO:0000256" key="1">
    <source>
        <dbReference type="SAM" id="MobiDB-lite"/>
    </source>
</evidence>
<reference evidence="2 3" key="1">
    <citation type="journal article" date="2024" name="G3 (Bethesda)">
        <title>Genome assembly of Hibiscus sabdariffa L. provides insights into metabolisms of medicinal natural products.</title>
        <authorList>
            <person name="Kim T."/>
        </authorList>
    </citation>
    <scope>NUCLEOTIDE SEQUENCE [LARGE SCALE GENOMIC DNA]</scope>
    <source>
        <strain evidence="2">TK-2024</strain>
        <tissue evidence="2">Old leaves</tissue>
    </source>
</reference>
<comment type="caution">
    <text evidence="2">The sequence shown here is derived from an EMBL/GenBank/DDBJ whole genome shotgun (WGS) entry which is preliminary data.</text>
</comment>